<evidence type="ECO:0000256" key="1">
    <source>
        <dbReference type="ARBA" id="ARBA00022679"/>
    </source>
</evidence>
<keyword evidence="1 4" id="KW-0808">Transferase</keyword>
<dbReference type="RefSeq" id="WP_069479702.1">
    <property type="nucleotide sequence ID" value="NZ_JBBCZH010000011.1"/>
</dbReference>
<dbReference type="Proteomes" id="UP000094784">
    <property type="component" value="Unassembled WGS sequence"/>
</dbReference>
<dbReference type="PROSITE" id="PS51186">
    <property type="entry name" value="GNAT"/>
    <property type="match status" value="1"/>
</dbReference>
<evidence type="ECO:0000313" key="4">
    <source>
        <dbReference type="EMBL" id="ODV54407.1"/>
    </source>
</evidence>
<evidence type="ECO:0000259" key="3">
    <source>
        <dbReference type="PROSITE" id="PS51186"/>
    </source>
</evidence>
<protein>
    <submittedName>
        <fullName evidence="4">GNAT family N-acetyltransferase</fullName>
    </submittedName>
</protein>
<dbReference type="AlphaFoldDB" id="A0A1E4R1T7"/>
<dbReference type="SUPFAM" id="SSF55729">
    <property type="entry name" value="Acyl-CoA N-acyltransferases (Nat)"/>
    <property type="match status" value="1"/>
</dbReference>
<comment type="caution">
    <text evidence="4">The sequence shown here is derived from an EMBL/GenBank/DDBJ whole genome shotgun (WGS) entry which is preliminary data.</text>
</comment>
<dbReference type="Gene3D" id="3.40.630.30">
    <property type="match status" value="1"/>
</dbReference>
<dbReference type="OrthoDB" id="5319888at2"/>
<dbReference type="InterPro" id="IPR000182">
    <property type="entry name" value="GNAT_dom"/>
</dbReference>
<organism evidence="4 5">
    <name type="scientific">Lysinibacillus fusiformis</name>
    <dbReference type="NCBI Taxonomy" id="28031"/>
    <lineage>
        <taxon>Bacteria</taxon>
        <taxon>Bacillati</taxon>
        <taxon>Bacillota</taxon>
        <taxon>Bacilli</taxon>
        <taxon>Bacillales</taxon>
        <taxon>Bacillaceae</taxon>
        <taxon>Lysinibacillus</taxon>
    </lineage>
</organism>
<accession>A0A1E4R1T7</accession>
<dbReference type="EMBL" id="MECQ01000001">
    <property type="protein sequence ID" value="ODV54407.1"/>
    <property type="molecule type" value="Genomic_DNA"/>
</dbReference>
<evidence type="ECO:0000256" key="2">
    <source>
        <dbReference type="ARBA" id="ARBA00023315"/>
    </source>
</evidence>
<name>A0A1E4R1T7_9BACI</name>
<dbReference type="InterPro" id="IPR016181">
    <property type="entry name" value="Acyl_CoA_acyltransferase"/>
</dbReference>
<dbReference type="PANTHER" id="PTHR43877:SF2">
    <property type="entry name" value="AMINOALKYLPHOSPHONATE N-ACETYLTRANSFERASE-RELATED"/>
    <property type="match status" value="1"/>
</dbReference>
<dbReference type="CDD" id="cd04301">
    <property type="entry name" value="NAT_SF"/>
    <property type="match status" value="1"/>
</dbReference>
<dbReference type="GO" id="GO:0016747">
    <property type="term" value="F:acyltransferase activity, transferring groups other than amino-acyl groups"/>
    <property type="evidence" value="ECO:0007669"/>
    <property type="project" value="InterPro"/>
</dbReference>
<proteinExistence type="predicted"/>
<evidence type="ECO:0000313" key="5">
    <source>
        <dbReference type="Proteomes" id="UP000094784"/>
    </source>
</evidence>
<dbReference type="PANTHER" id="PTHR43877">
    <property type="entry name" value="AMINOALKYLPHOSPHONATE N-ACETYLTRANSFERASE-RELATED-RELATED"/>
    <property type="match status" value="1"/>
</dbReference>
<gene>
    <name evidence="4" type="ORF">BG258_00115</name>
</gene>
<dbReference type="Pfam" id="PF00583">
    <property type="entry name" value="Acetyltransf_1"/>
    <property type="match status" value="1"/>
</dbReference>
<keyword evidence="2" id="KW-0012">Acyltransferase</keyword>
<dbReference type="InterPro" id="IPR050832">
    <property type="entry name" value="Bact_Acetyltransf"/>
</dbReference>
<sequence>MSITIRQAQPQDAHAVVPLIIDAIGEIANRLTGEQSTEAVRQELTTLFQRDDNRHSYLNTYVATEDGQIVGILVYYYGAHAIAMDANLVKWLEAKNAPSIIIDQEAHEDEAYIDTVCVTPEARGKGIGTLLLQYAEELTKQHGYTKLSLNVETQKEDARRLYERLGFVITEPWSIIDEPFHHMVKQF</sequence>
<reference evidence="4 5" key="1">
    <citation type="submission" date="2016-09" db="EMBL/GenBank/DDBJ databases">
        <title>Draft genome sequence of the soil isolate, Lysinibacillus fusiformis M5, a potential hypoxanthine producer.</title>
        <authorList>
            <person name="Gallegos-Monterrosa R."/>
            <person name="Maroti G."/>
            <person name="Balint B."/>
            <person name="Kovacs A.T."/>
        </authorList>
    </citation>
    <scope>NUCLEOTIDE SEQUENCE [LARGE SCALE GENOMIC DNA]</scope>
    <source>
        <strain evidence="4 5">M5</strain>
    </source>
</reference>
<feature type="domain" description="N-acetyltransferase" evidence="3">
    <location>
        <begin position="3"/>
        <end position="187"/>
    </location>
</feature>